<evidence type="ECO:0000313" key="2">
    <source>
        <dbReference type="Proteomes" id="UP001177021"/>
    </source>
</evidence>
<organism evidence="1 2">
    <name type="scientific">Trifolium pratense</name>
    <name type="common">Red clover</name>
    <dbReference type="NCBI Taxonomy" id="57577"/>
    <lineage>
        <taxon>Eukaryota</taxon>
        <taxon>Viridiplantae</taxon>
        <taxon>Streptophyta</taxon>
        <taxon>Embryophyta</taxon>
        <taxon>Tracheophyta</taxon>
        <taxon>Spermatophyta</taxon>
        <taxon>Magnoliopsida</taxon>
        <taxon>eudicotyledons</taxon>
        <taxon>Gunneridae</taxon>
        <taxon>Pentapetalae</taxon>
        <taxon>rosids</taxon>
        <taxon>fabids</taxon>
        <taxon>Fabales</taxon>
        <taxon>Fabaceae</taxon>
        <taxon>Papilionoideae</taxon>
        <taxon>50 kb inversion clade</taxon>
        <taxon>NPAAA clade</taxon>
        <taxon>Hologalegina</taxon>
        <taxon>IRL clade</taxon>
        <taxon>Trifolieae</taxon>
        <taxon>Trifolium</taxon>
    </lineage>
</organism>
<dbReference type="EMBL" id="CASHSV030000311">
    <property type="protein sequence ID" value="CAJ2661342.1"/>
    <property type="molecule type" value="Genomic_DNA"/>
</dbReference>
<reference evidence="1" key="1">
    <citation type="submission" date="2023-10" db="EMBL/GenBank/DDBJ databases">
        <authorList>
            <person name="Rodriguez Cubillos JULIANA M."/>
            <person name="De Vega J."/>
        </authorList>
    </citation>
    <scope>NUCLEOTIDE SEQUENCE</scope>
</reference>
<dbReference type="Proteomes" id="UP001177021">
    <property type="component" value="Unassembled WGS sequence"/>
</dbReference>
<accession>A0ACB0KW02</accession>
<keyword evidence="2" id="KW-1185">Reference proteome</keyword>
<name>A0ACB0KW02_TRIPR</name>
<evidence type="ECO:0000313" key="1">
    <source>
        <dbReference type="EMBL" id="CAJ2661342.1"/>
    </source>
</evidence>
<gene>
    <name evidence="1" type="ORF">MILVUS5_LOCUS27072</name>
</gene>
<protein>
    <submittedName>
        <fullName evidence="1">Uncharacterized protein</fullName>
    </submittedName>
</protein>
<comment type="caution">
    <text evidence="1">The sequence shown here is derived from an EMBL/GenBank/DDBJ whole genome shotgun (WGS) entry which is preliminary data.</text>
</comment>
<sequence length="596" mass="67739">MTSLAGSGEPPLPPPGGGGDLGGHGSDPPTRGQGKRLAHRDLKRRTVYNRNLTSMPRRLNPDGTEVPLILDPEEETRVDDEINPADLLAPREFLLVDRFGRPVIMPYLDDFQPQKAASTSISAAIEKNFHQPWLSWKEIKKDKIAWESFWNTFCSYSFAQSHKNSTQFQRSINMAEQTFIMIKPDGVQRGLVGEIISRFEKKGFYLKGLKFLNVERAFAEKHYADLSAKPFFGGLVEYIVSGPVVKCTWMTQLDQTMIKIFDRKCSKRLSTLLSKARDSGKKPDWIGENAWPGLQEKWGTADYKKKCEQAVANKASNSRGGSIHRGGQTSGASFRAQFFQDNERDPTMLDVHEYFHKKPDGTWDTVEAARVQREMEQFEENFNAQQNALPPSEQATEEARSHAAVNFEEMERRLKADNDARVQAEVASQLKSHLDTMRSQLRAETMENMDLIIQRTLSQRDIRGQQYQRQPQQQNSQNMPARHSTYTSSNPHQQHQRYVPHMPSRHSSVQETSRFQPMSFQSNSSSLQESGGSSRFVGQTSNQSLTYQELAYRPTVDFNQSTSQIPPFNAANLTNNMINEEFISDFLPPFDNQGVN</sequence>
<proteinExistence type="predicted"/>